<dbReference type="InParanoid" id="A0A096P8C1"/>
<dbReference type="CDD" id="cd10527">
    <property type="entry name" value="SET_LSMT"/>
    <property type="match status" value="1"/>
</dbReference>
<evidence type="ECO:0000313" key="3">
    <source>
        <dbReference type="Proteomes" id="UP000009170"/>
    </source>
</evidence>
<proteinExistence type="predicted"/>
<dbReference type="PANTHER" id="PTHR13271:SF34">
    <property type="entry name" value="N-LYSINE METHYLTRANSFERASE SETD6"/>
    <property type="match status" value="1"/>
</dbReference>
<protein>
    <submittedName>
        <fullName evidence="2">SET domain</fullName>
    </submittedName>
</protein>
<evidence type="ECO:0000259" key="1">
    <source>
        <dbReference type="PROSITE" id="PS50280"/>
    </source>
</evidence>
<evidence type="ECO:0000313" key="2">
    <source>
        <dbReference type="EMBL" id="CEG00529.1"/>
    </source>
</evidence>
<dbReference type="InterPro" id="IPR050600">
    <property type="entry name" value="SETD3_SETD6_MTase"/>
</dbReference>
<dbReference type="SUPFAM" id="SSF82199">
    <property type="entry name" value="SET domain"/>
    <property type="match status" value="1"/>
</dbReference>
<dbReference type="InterPro" id="IPR001214">
    <property type="entry name" value="SET_dom"/>
</dbReference>
<dbReference type="KEGG" id="ota:OT_ostta17g00620"/>
<dbReference type="PANTHER" id="PTHR13271">
    <property type="entry name" value="UNCHARACTERIZED PUTATIVE METHYLTRANSFERASE"/>
    <property type="match status" value="1"/>
</dbReference>
<dbReference type="GO" id="GO:0016279">
    <property type="term" value="F:protein-lysine N-methyltransferase activity"/>
    <property type="evidence" value="ECO:0007669"/>
    <property type="project" value="TreeGrafter"/>
</dbReference>
<dbReference type="PROSITE" id="PS50280">
    <property type="entry name" value="SET"/>
    <property type="match status" value="1"/>
</dbReference>
<accession>A0A096P8C1</accession>
<dbReference type="AlphaFoldDB" id="A0A096P8C1"/>
<feature type="domain" description="SET" evidence="1">
    <location>
        <begin position="21"/>
        <end position="269"/>
    </location>
</feature>
<dbReference type="EMBL" id="CAID01000017">
    <property type="protein sequence ID" value="CEG00529.1"/>
    <property type="molecule type" value="Genomic_DNA"/>
</dbReference>
<reference evidence="3" key="1">
    <citation type="journal article" date="2006" name="Proc. Natl. Acad. Sci. U.S.A.">
        <title>Genome analysis of the smallest free-living eukaryote Ostreococcus tauri unveils many unique features.</title>
        <authorList>
            <person name="Derelle E."/>
            <person name="Ferraz C."/>
            <person name="Rombauts S."/>
            <person name="Rouze P."/>
            <person name="Worden A.Z."/>
            <person name="Robbens S."/>
            <person name="Partensky F."/>
            <person name="Degroeve S."/>
            <person name="Echeynie S."/>
            <person name="Cooke R."/>
            <person name="Saeys Y."/>
            <person name="Wuyts J."/>
            <person name="Jabbari K."/>
            <person name="Bowler C."/>
            <person name="Panaud O."/>
            <person name="Piegu B."/>
            <person name="Ball S.G."/>
            <person name="Ral J.-P."/>
            <person name="Bouget F.-Y."/>
            <person name="Piganeau G."/>
            <person name="De Baets B."/>
            <person name="Picard A."/>
            <person name="Delseny M."/>
            <person name="Demaille J."/>
            <person name="Van de Peer Y."/>
            <person name="Moreau H."/>
        </authorList>
    </citation>
    <scope>NUCLEOTIDE SEQUENCE [LARGE SCALE GENOMIC DNA]</scope>
    <source>
        <strain evidence="3">OTTH 0595 / CCAP 157/2 / RCC745</strain>
    </source>
</reference>
<dbReference type="GeneID" id="9838032"/>
<dbReference type="RefSeq" id="XP_022840427.1">
    <property type="nucleotide sequence ID" value="XM_022983990.1"/>
</dbReference>
<reference evidence="2 3" key="2">
    <citation type="journal article" date="2014" name="BMC Genomics">
        <title>An improved genome of the model marine alga Ostreococcus tauri unfolds by assessing Illumina de novo assemblies.</title>
        <authorList>
            <person name="Blanc-Mathieu R."/>
            <person name="Verhelst B."/>
            <person name="Derelle E."/>
            <person name="Rombauts S."/>
            <person name="Bouget F.Y."/>
            <person name="Carre I."/>
            <person name="Chateau A."/>
            <person name="Eyre-Walker A."/>
            <person name="Grimsley N."/>
            <person name="Moreau H."/>
            <person name="Piegu B."/>
            <person name="Rivals E."/>
            <person name="Schackwitz W."/>
            <person name="Van de Peer Y."/>
            <person name="Piganeau G."/>
        </authorList>
    </citation>
    <scope>NUCLEOTIDE SEQUENCE [LARGE SCALE GENOMIC DNA]</scope>
    <source>
        <strain evidence="3">OTTH 0595 / CCAP 157/2 / RCC745</strain>
    </source>
</reference>
<dbReference type="OrthoDB" id="498852at2759"/>
<keyword evidence="3" id="KW-1185">Reference proteome</keyword>
<dbReference type="Proteomes" id="UP000009170">
    <property type="component" value="Unassembled WGS sequence"/>
</dbReference>
<sequence>MARAGAADEKISRFLAWCAEREIVVARDAVAIDGLRPEADADDGADGASSRAHLRVRASRDIALGEILFEIPKTTVVCASNAGAIGAAVRAGGLGGGLALNVTIAMALLGGPSSVAGSFWDGYAEILPRRGERSLPMYWDEDERRTLTGTELEECLEEDDDAFEEDYATAVEALGKEMCDAHGFTLETYKAAASIAASRAFCVGGRYGECLVPCADLFNHRTGTNSVAVFGIEDSDDDCDEGHNDDTGALIIKTVVDVKAGEELFNTFGSKSNTNLLHRYGFAETHNKETACVTLDSSLFVDVFGEEVMSDVYERLQETSADDAPFLEFFESDKYYEITIDGCEHEFYELVEALIQTGKLKHPEHDGAWLVGLDENKAVQAVVEEIIYARWERYGKPIDRREPERERELTTSAFEGMRHLAKPLAGGGVVGQEAAQLVKMQEVDLIYDAIRFAAQRIADWCETRTSS</sequence>
<dbReference type="InterPro" id="IPR046341">
    <property type="entry name" value="SET_dom_sf"/>
</dbReference>
<organism evidence="2 3">
    <name type="scientific">Ostreococcus tauri</name>
    <name type="common">Marine green alga</name>
    <dbReference type="NCBI Taxonomy" id="70448"/>
    <lineage>
        <taxon>Eukaryota</taxon>
        <taxon>Viridiplantae</taxon>
        <taxon>Chlorophyta</taxon>
        <taxon>Mamiellophyceae</taxon>
        <taxon>Mamiellales</taxon>
        <taxon>Bathycoccaceae</taxon>
        <taxon>Ostreococcus</taxon>
    </lineage>
</organism>
<dbReference type="GO" id="GO:0005634">
    <property type="term" value="C:nucleus"/>
    <property type="evidence" value="ECO:0007669"/>
    <property type="project" value="TreeGrafter"/>
</dbReference>
<dbReference type="FunCoup" id="A0A096P8C1">
    <property type="interactions" value="538"/>
</dbReference>
<comment type="caution">
    <text evidence="2">The sequence shown here is derived from an EMBL/GenBank/DDBJ whole genome shotgun (WGS) entry which is preliminary data.</text>
</comment>
<dbReference type="Gene3D" id="3.90.1410.10">
    <property type="entry name" value="set domain protein methyltransferase, domain 1"/>
    <property type="match status" value="1"/>
</dbReference>
<gene>
    <name evidence="2" type="ORF">OT_ostta17g00620</name>
</gene>
<name>A0A096P8C1_OSTTA</name>